<evidence type="ECO:0000313" key="2">
    <source>
        <dbReference type="EMBL" id="MCX5565804.1"/>
    </source>
</evidence>
<reference evidence="2" key="1">
    <citation type="submission" date="2022-11" db="EMBL/GenBank/DDBJ databases">
        <title>Biodiversity and phylogenetic relationships of bacteria.</title>
        <authorList>
            <person name="Machado R.A.R."/>
            <person name="Bhat A."/>
            <person name="Loulou A."/>
            <person name="Kallel S."/>
        </authorList>
    </citation>
    <scope>NUCLEOTIDE SEQUENCE</scope>
    <source>
        <strain evidence="2">DSM 16503</strain>
    </source>
</reference>
<evidence type="ECO:0000256" key="1">
    <source>
        <dbReference type="ARBA" id="ARBA00008618"/>
    </source>
</evidence>
<evidence type="ECO:0000313" key="3">
    <source>
        <dbReference type="Proteomes" id="UP001208074"/>
    </source>
</evidence>
<dbReference type="InterPro" id="IPR004914">
    <property type="entry name" value="Antirestrict"/>
</dbReference>
<comment type="similarity">
    <text evidence="1">Belongs to the antirestriction protein family.</text>
</comment>
<accession>A0AAW5VTJ6</accession>
<dbReference type="AlphaFoldDB" id="A0AAW5VTJ6"/>
<gene>
    <name evidence="2" type="ORF">OSH02_10555</name>
</gene>
<dbReference type="Pfam" id="PF03230">
    <property type="entry name" value="Antirestrict"/>
    <property type="match status" value="1"/>
</dbReference>
<protein>
    <submittedName>
        <fullName evidence="2">Antirestriction protein</fullName>
    </submittedName>
</protein>
<comment type="caution">
    <text evidence="2">The sequence shown here is derived from an EMBL/GenBank/DDBJ whole genome shotgun (WGS) entry which is preliminary data.</text>
</comment>
<dbReference type="EMBL" id="JAPKNB010000007">
    <property type="protein sequence ID" value="MCX5565804.1"/>
    <property type="molecule type" value="Genomic_DNA"/>
</dbReference>
<name>A0AAW5VTJ6_9BURK</name>
<proteinExistence type="inferred from homology"/>
<sequence>MSNINVETEYPLITVQRVEDEKRMDFLPNALGKHYLRGERLVFSWLRELSDDYQGGYWHYYLLSNGAFYMAPDITSKLRLVWANNFFDGEMSADAAGIVATLYGLNHLISITHEDMLIDRYHGLREYVDQHPESSLIWRAID</sequence>
<organism evidence="2 3">
    <name type="scientific">Alcaligenes phenolicus</name>
    <dbReference type="NCBI Taxonomy" id="232846"/>
    <lineage>
        <taxon>Bacteria</taxon>
        <taxon>Pseudomonadati</taxon>
        <taxon>Pseudomonadota</taxon>
        <taxon>Betaproteobacteria</taxon>
        <taxon>Burkholderiales</taxon>
        <taxon>Alcaligenaceae</taxon>
        <taxon>Alcaligenes</taxon>
    </lineage>
</organism>
<dbReference type="Proteomes" id="UP001208074">
    <property type="component" value="Unassembled WGS sequence"/>
</dbReference>
<dbReference type="Gene3D" id="3.30.70.3580">
    <property type="entry name" value="Antirestriction protein"/>
    <property type="match status" value="1"/>
</dbReference>
<dbReference type="RefSeq" id="WP_035275017.1">
    <property type="nucleotide sequence ID" value="NZ_JAPKNB010000007.1"/>
</dbReference>
<dbReference type="InterPro" id="IPR042297">
    <property type="entry name" value="Antirestriction_sf"/>
</dbReference>